<evidence type="ECO:0000313" key="3">
    <source>
        <dbReference type="Proteomes" id="UP000030130"/>
    </source>
</evidence>
<comment type="caution">
    <text evidence="2">The sequence shown here is derived from an EMBL/GenBank/DDBJ whole genome shotgun (WGS) entry which is preliminary data.</text>
</comment>
<reference evidence="2 3" key="1">
    <citation type="submission" date="2014-08" db="EMBL/GenBank/DDBJ databases">
        <title>Porphyromonas gulae strain:COT-052_OH1451 Genome sequencing.</title>
        <authorList>
            <person name="Wallis C."/>
            <person name="Deusch O."/>
            <person name="O'Flynn C."/>
            <person name="Davis I."/>
            <person name="Jospin G."/>
            <person name="Darling A.E."/>
            <person name="Coil D.A."/>
            <person name="Alexiev A."/>
            <person name="Horsfall A."/>
            <person name="Kirkwood N."/>
            <person name="Harris S."/>
            <person name="Eisen J.A."/>
        </authorList>
    </citation>
    <scope>NUCLEOTIDE SEQUENCE [LARGE SCALE GENOMIC DNA]</scope>
    <source>
        <strain evidence="3">COT-052 OH1451</strain>
    </source>
</reference>
<evidence type="ECO:0000256" key="1">
    <source>
        <dbReference type="SAM" id="MobiDB-lite"/>
    </source>
</evidence>
<sequence length="62" mass="7106">MGMPTKLPNEKSANRGAQIPEKSRQKNFDPTRKIFTSRTKVKKFTNHVFRNVGKENFGVQKG</sequence>
<protein>
    <submittedName>
        <fullName evidence="2">Uncharacterized protein</fullName>
    </submittedName>
</protein>
<evidence type="ECO:0000313" key="2">
    <source>
        <dbReference type="EMBL" id="KGN84431.1"/>
    </source>
</evidence>
<dbReference type="Proteomes" id="UP000030130">
    <property type="component" value="Unassembled WGS sequence"/>
</dbReference>
<dbReference type="STRING" id="111105.HR09_02465"/>
<dbReference type="EMBL" id="JRAI01000071">
    <property type="protein sequence ID" value="KGN84431.1"/>
    <property type="molecule type" value="Genomic_DNA"/>
</dbReference>
<feature type="compositionally biased region" description="Basic and acidic residues" evidence="1">
    <location>
        <begin position="21"/>
        <end position="31"/>
    </location>
</feature>
<organism evidence="2 3">
    <name type="scientific">Porphyromonas gulae</name>
    <dbReference type="NCBI Taxonomy" id="111105"/>
    <lineage>
        <taxon>Bacteria</taxon>
        <taxon>Pseudomonadati</taxon>
        <taxon>Bacteroidota</taxon>
        <taxon>Bacteroidia</taxon>
        <taxon>Bacteroidales</taxon>
        <taxon>Porphyromonadaceae</taxon>
        <taxon>Porphyromonas</taxon>
    </lineage>
</organism>
<proteinExistence type="predicted"/>
<gene>
    <name evidence="2" type="ORF">HR08_08840</name>
</gene>
<accession>A0A099WR56</accession>
<dbReference type="AlphaFoldDB" id="A0A099WR56"/>
<name>A0A099WR56_9PORP</name>
<feature type="region of interest" description="Disordered" evidence="1">
    <location>
        <begin position="1"/>
        <end position="31"/>
    </location>
</feature>